<sequence>MHSVLFNEGKIFFLDASGGTGKTFITNLILAKVRSQGKLALAVASSGIAATLLAGGRTAHSTFKLPLTVSLQKDSVCSIRKNGPLGKVLQDVTLIIWDECTMIHRAHVEALDRTLRDIRSCDKIMGGITVMFAGDFRQTLPVIVRGTRADIVKSCLKSSPLWKFVHTLKLSTNMRAHLGGGSTNFPSKLLLIGDGKVPHFENKIEIDRDLGERVTSIEDLISKVYPDIVEIENKDYPWMCQRAILAARNSSVDEINELILTKLPGDEVTYTSIDNVMDQEDAVHYPQEFLNSLNPSGLPPHSLKLKIGAPIILLRNLKPPNLCNGTRLQVKFLRNNVIVAIVLTGPAVGQTVLIPRIPMIPNDLPFNFKRIQFPVKLSFAVTINKSQGQTFKHVGIDLRQDCFSHGQLYVAFQDRVAEKISMFFCHKKIKLKMSFTQNVIATSIFKLHEPQTDGQTGGHDEAIRVSSLLTIKTNELRDLTNHVVTGVFN</sequence>
<dbReference type="PANTHER" id="PTHR10492">
    <property type="match status" value="1"/>
</dbReference>
<keyword evidence="1" id="KW-0067">ATP-binding</keyword>
<dbReference type="GO" id="GO:0000723">
    <property type="term" value="P:telomere maintenance"/>
    <property type="evidence" value="ECO:0007669"/>
    <property type="project" value="InterPro"/>
</dbReference>
<dbReference type="InterPro" id="IPR049163">
    <property type="entry name" value="Pif1-like_2B_dom"/>
</dbReference>
<keyword evidence="1" id="KW-0547">Nucleotide-binding</keyword>
<dbReference type="AlphaFoldDB" id="A0A8S0ZNN4"/>
<dbReference type="InterPro" id="IPR027417">
    <property type="entry name" value="P-loop_NTPase"/>
</dbReference>
<gene>
    <name evidence="4" type="ORF">APLA_LOCUS5199</name>
</gene>
<proteinExistence type="inferred from homology"/>
<evidence type="ECO:0000313" key="4">
    <source>
        <dbReference type="EMBL" id="CAB3233342.1"/>
    </source>
</evidence>
<dbReference type="Pfam" id="PF05970">
    <property type="entry name" value="PIF1"/>
    <property type="match status" value="1"/>
</dbReference>
<evidence type="ECO:0000259" key="2">
    <source>
        <dbReference type="Pfam" id="PF05970"/>
    </source>
</evidence>
<dbReference type="EMBL" id="CADEBC010000479">
    <property type="protein sequence ID" value="CAB3233342.1"/>
    <property type="molecule type" value="Genomic_DNA"/>
</dbReference>
<comment type="caution">
    <text evidence="4">The sequence shown here is derived from an EMBL/GenBank/DDBJ whole genome shotgun (WGS) entry which is preliminary data.</text>
</comment>
<dbReference type="EC" id="5.6.2.3" evidence="1"/>
<dbReference type="PANTHER" id="PTHR10492:SF57">
    <property type="entry name" value="ATP-DEPENDENT DNA HELICASE"/>
    <property type="match status" value="1"/>
</dbReference>
<keyword evidence="1" id="KW-0234">DNA repair</keyword>
<dbReference type="SUPFAM" id="SSF52540">
    <property type="entry name" value="P-loop containing nucleoside triphosphate hydrolases"/>
    <property type="match status" value="2"/>
</dbReference>
<organism evidence="4 5">
    <name type="scientific">Arctia plantaginis</name>
    <name type="common">Wood tiger moth</name>
    <name type="synonym">Phalaena plantaginis</name>
    <dbReference type="NCBI Taxonomy" id="874455"/>
    <lineage>
        <taxon>Eukaryota</taxon>
        <taxon>Metazoa</taxon>
        <taxon>Ecdysozoa</taxon>
        <taxon>Arthropoda</taxon>
        <taxon>Hexapoda</taxon>
        <taxon>Insecta</taxon>
        <taxon>Pterygota</taxon>
        <taxon>Neoptera</taxon>
        <taxon>Endopterygota</taxon>
        <taxon>Lepidoptera</taxon>
        <taxon>Glossata</taxon>
        <taxon>Ditrysia</taxon>
        <taxon>Noctuoidea</taxon>
        <taxon>Erebidae</taxon>
        <taxon>Arctiinae</taxon>
        <taxon>Arctia</taxon>
    </lineage>
</organism>
<dbReference type="Proteomes" id="UP000494106">
    <property type="component" value="Unassembled WGS sequence"/>
</dbReference>
<evidence type="ECO:0000313" key="5">
    <source>
        <dbReference type="Proteomes" id="UP000494106"/>
    </source>
</evidence>
<keyword evidence="1" id="KW-0378">Hydrolase</keyword>
<evidence type="ECO:0000256" key="1">
    <source>
        <dbReference type="RuleBase" id="RU363044"/>
    </source>
</evidence>
<keyword evidence="1" id="KW-0233">DNA recombination</keyword>
<dbReference type="GO" id="GO:0006310">
    <property type="term" value="P:DNA recombination"/>
    <property type="evidence" value="ECO:0007669"/>
    <property type="project" value="UniProtKB-KW"/>
</dbReference>
<dbReference type="GO" id="GO:0043139">
    <property type="term" value="F:5'-3' DNA helicase activity"/>
    <property type="evidence" value="ECO:0007669"/>
    <property type="project" value="UniProtKB-EC"/>
</dbReference>
<dbReference type="GO" id="GO:0006281">
    <property type="term" value="P:DNA repair"/>
    <property type="evidence" value="ECO:0007669"/>
    <property type="project" value="UniProtKB-KW"/>
</dbReference>
<evidence type="ECO:0000259" key="3">
    <source>
        <dbReference type="Pfam" id="PF21530"/>
    </source>
</evidence>
<keyword evidence="5" id="KW-1185">Reference proteome</keyword>
<dbReference type="GO" id="GO:0016787">
    <property type="term" value="F:hydrolase activity"/>
    <property type="evidence" value="ECO:0007669"/>
    <property type="project" value="UniProtKB-KW"/>
</dbReference>
<feature type="domain" description="DNA helicase Pif1-like DEAD-box helicase" evidence="2">
    <location>
        <begin position="2"/>
        <end position="199"/>
    </location>
</feature>
<accession>A0A8S0ZNN4</accession>
<name>A0A8S0ZNN4_ARCPL</name>
<comment type="catalytic activity">
    <reaction evidence="1">
        <text>ATP + H2O = ADP + phosphate + H(+)</text>
        <dbReference type="Rhea" id="RHEA:13065"/>
        <dbReference type="ChEBI" id="CHEBI:15377"/>
        <dbReference type="ChEBI" id="CHEBI:15378"/>
        <dbReference type="ChEBI" id="CHEBI:30616"/>
        <dbReference type="ChEBI" id="CHEBI:43474"/>
        <dbReference type="ChEBI" id="CHEBI:456216"/>
        <dbReference type="EC" id="5.6.2.3"/>
    </reaction>
</comment>
<dbReference type="Pfam" id="PF21530">
    <property type="entry name" value="Pif1_2B_dom"/>
    <property type="match status" value="1"/>
</dbReference>
<dbReference type="OrthoDB" id="272985at2759"/>
<reference evidence="4 5" key="1">
    <citation type="submission" date="2020-04" db="EMBL/GenBank/DDBJ databases">
        <authorList>
            <person name="Wallbank WR R."/>
            <person name="Pardo Diaz C."/>
            <person name="Kozak K."/>
            <person name="Martin S."/>
            <person name="Jiggins C."/>
            <person name="Moest M."/>
            <person name="Warren A I."/>
            <person name="Byers J.R.P. K."/>
            <person name="Montejo-Kovacevich G."/>
            <person name="Yen C E."/>
        </authorList>
    </citation>
    <scope>NUCLEOTIDE SEQUENCE [LARGE SCALE GENOMIC DNA]</scope>
</reference>
<dbReference type="GO" id="GO:0005524">
    <property type="term" value="F:ATP binding"/>
    <property type="evidence" value="ECO:0007669"/>
    <property type="project" value="UniProtKB-KW"/>
</dbReference>
<comment type="cofactor">
    <cofactor evidence="1">
        <name>Mg(2+)</name>
        <dbReference type="ChEBI" id="CHEBI:18420"/>
    </cofactor>
</comment>
<comment type="similarity">
    <text evidence="1">Belongs to the helicase family.</text>
</comment>
<dbReference type="Gene3D" id="3.40.50.300">
    <property type="entry name" value="P-loop containing nucleotide triphosphate hydrolases"/>
    <property type="match status" value="1"/>
</dbReference>
<feature type="domain" description="DNA helicase Pif1-like 2B" evidence="3">
    <location>
        <begin position="288"/>
        <end position="331"/>
    </location>
</feature>
<dbReference type="InterPro" id="IPR010285">
    <property type="entry name" value="DNA_helicase_pif1-like_DEAD"/>
</dbReference>
<keyword evidence="1" id="KW-0227">DNA damage</keyword>
<protein>
    <recommendedName>
        <fullName evidence="1">ATP-dependent DNA helicase</fullName>
        <ecNumber evidence="1">5.6.2.3</ecNumber>
    </recommendedName>
</protein>
<keyword evidence="1" id="KW-0347">Helicase</keyword>